<sequence length="1366" mass="151697">MDPSSFASAAASLLALDIQILSSLYGDWDEGSRPLVDRLTYELTQIRTVLQALEITSLSFAEPIFDVSRLRSCLEDLKEHLLWLGPKVSEPGLQRHEWQWRTMNMLERSGFSNLSLSKCGSANELVYLRSSLSKLKDCIAKSPFRSPEAAVERQARTLGSCLWNDCMDYTRSHETARETRTEGTGRWLLSDKTYHKWFAVDRSSNVLYCTGRPGSGKTVLTSLVVDEIRDLQQHEPSSNIGLAYFYFSYKVPSPMRGVTLALLEQLFLQSLTAPDEVLQLEDRASKGEQIPFREILSILSAVSKRFQKCYIVLDALDECADDYQADLVHLLSSIRDSRSRLFVTSRPFQSYAMFETYPRISVAPSAEDVELYATSQLERSPLRDHPELLQQVVGAIIESSAQHGMFLLVMLQVREVLDKHTVKGTTEWLEYFQSHGASEGNLLNAYQKELAQISSLSPDLTNLAAWTLTWLYFAQRPLNARELLDLLRTTEHGAVLKLSDSEAIGLIVKSCMGLVRNSTTITFTHFSVKEFFDYNKDHPLLHPEYMVAERCLVYISLCKLFALSSSEEVEKVVSTHPFLLYAANHWGRHVFNVGPDHRAFFGHKCILVLEEPQTVAILGQISLLPRLDMKTLKGPFVEFSALHMIAHFGLTWLLDYPWDRFISGLLAHLTPQGPGFNYLKDSWGRTPLHIAAGQGHTLCLQKLLSMQDLVSKSLRADDEGRTPWHYAAMSGNAQVIQALSARYPLSLDHETHDVQGLSPLQYGVIQGDGKAFESLMDAYPAEEASKTYMDEALTAALQHGRIDIVRMLLGRITPRYEHLTVAINSNFALAVRLLLDYVDDLDNPATAQRTALLEAARTGNNTILSFLIRSGAGVGETDSNGLTALAHAVEVGNVEAVGALLKAGANPATPYSDGTSLIMHAASRNMIDILQLLIESGSGDGDLKEAAFLAAKEGHQDVVQLLLASGVLPNERSRDGQTLSEVAREAGFENIVALLQDTGAEPLPQVVYSTNKVPPQDHKASTSREAPSTSYRVPSSSTSRGLESPTPKKEESKECGEGHHTRLAKDEDVVEEPRQEAKEGHTAEPSSRHTAPISREDAETRGKARRKVPSPSSERTSQHDVPTTLRSTPQSKGPTPFVLLSTPIEPEYLALGMIVADPRSPLQFYIPKQIQSLEPLTSEAQYKTVQYDWNVARFSSKTSNATLASMLEVSLAASRASRGSRMDIHSPRLLRRQLRNHDHVVKTICQGNEEQLLDMLKNWKEVFVVVGLLIATDMEVVDEQEEKAAAGDGISVGVGIDIIGLAAQIGAESSRRRSLSARYSGDRVVAVQYRSLKLENRLFRNLLTRAKETPLTLGAYFQGDTNERVL</sequence>
<reference evidence="1" key="1">
    <citation type="submission" date="2022-06" db="EMBL/GenBank/DDBJ databases">
        <title>Fusarium solani species complex genomes reveal bases of compartmentalisation and animal pathogenesis.</title>
        <authorList>
            <person name="Tsai I.J."/>
        </authorList>
    </citation>
    <scope>NUCLEOTIDE SEQUENCE</scope>
    <source>
        <strain evidence="1">Fu6.1</strain>
    </source>
</reference>
<keyword evidence="2" id="KW-1185">Reference proteome</keyword>
<dbReference type="EMBL" id="CM046514">
    <property type="protein sequence ID" value="KAI8650465.1"/>
    <property type="molecule type" value="Genomic_DNA"/>
</dbReference>
<name>A0ACC0QDZ4_9HYPO</name>
<evidence type="ECO:0000313" key="2">
    <source>
        <dbReference type="Proteomes" id="UP001065298"/>
    </source>
</evidence>
<comment type="caution">
    <text evidence="1">The sequence shown here is derived from an EMBL/GenBank/DDBJ whole genome shotgun (WGS) entry which is preliminary data.</text>
</comment>
<evidence type="ECO:0000313" key="1">
    <source>
        <dbReference type="EMBL" id="KAI8650465.1"/>
    </source>
</evidence>
<organism evidence="1 2">
    <name type="scientific">Fusarium keratoplasticum</name>
    <dbReference type="NCBI Taxonomy" id="1328300"/>
    <lineage>
        <taxon>Eukaryota</taxon>
        <taxon>Fungi</taxon>
        <taxon>Dikarya</taxon>
        <taxon>Ascomycota</taxon>
        <taxon>Pezizomycotina</taxon>
        <taxon>Sordariomycetes</taxon>
        <taxon>Hypocreomycetidae</taxon>
        <taxon>Hypocreales</taxon>
        <taxon>Nectriaceae</taxon>
        <taxon>Fusarium</taxon>
        <taxon>Fusarium solani species complex</taxon>
    </lineage>
</organism>
<proteinExistence type="predicted"/>
<gene>
    <name evidence="1" type="ORF">NCS57_01380300</name>
</gene>
<accession>A0ACC0QDZ4</accession>
<protein>
    <submittedName>
        <fullName evidence="1">NACHT domain-containing protein</fullName>
    </submittedName>
</protein>
<dbReference type="Proteomes" id="UP001065298">
    <property type="component" value="Chromosome 12"/>
</dbReference>